<dbReference type="Gene3D" id="1.20.1250.20">
    <property type="entry name" value="MFS general substrate transporter like domains"/>
    <property type="match status" value="1"/>
</dbReference>
<accession>A0A5C4VS04</accession>
<name>A0A5C4VS04_9ACTN</name>
<dbReference type="GO" id="GO:0022857">
    <property type="term" value="F:transmembrane transporter activity"/>
    <property type="evidence" value="ECO:0007669"/>
    <property type="project" value="InterPro"/>
</dbReference>
<comment type="caution">
    <text evidence="7">The sequence shown here is derived from an EMBL/GenBank/DDBJ whole genome shotgun (WGS) entry which is preliminary data.</text>
</comment>
<comment type="subcellular location">
    <subcellularLocation>
        <location evidence="1">Cell membrane</location>
        <topology evidence="1">Multi-pass membrane protein</topology>
    </subcellularLocation>
</comment>
<evidence type="ECO:0000256" key="3">
    <source>
        <dbReference type="ARBA" id="ARBA00022692"/>
    </source>
</evidence>
<evidence type="ECO:0000256" key="2">
    <source>
        <dbReference type="ARBA" id="ARBA00022475"/>
    </source>
</evidence>
<dbReference type="PANTHER" id="PTHR43124">
    <property type="entry name" value="PURINE EFFLUX PUMP PBUE"/>
    <property type="match status" value="1"/>
</dbReference>
<evidence type="ECO:0000256" key="5">
    <source>
        <dbReference type="ARBA" id="ARBA00023136"/>
    </source>
</evidence>
<dbReference type="InterPro" id="IPR036259">
    <property type="entry name" value="MFS_trans_sf"/>
</dbReference>
<evidence type="ECO:0000313" key="7">
    <source>
        <dbReference type="EMBL" id="KAB8189755.1"/>
    </source>
</evidence>
<evidence type="ECO:0000313" key="8">
    <source>
        <dbReference type="Proteomes" id="UP000312512"/>
    </source>
</evidence>
<dbReference type="RefSeq" id="WP_139635188.1">
    <property type="nucleotide sequence ID" value="NZ_VDLX02000018.1"/>
</dbReference>
<dbReference type="Proteomes" id="UP000312512">
    <property type="component" value="Unassembled WGS sequence"/>
</dbReference>
<keyword evidence="5" id="KW-0472">Membrane</keyword>
<feature type="domain" description="Major facilitator superfamily (MFS) profile" evidence="6">
    <location>
        <begin position="24"/>
        <end position="409"/>
    </location>
</feature>
<dbReference type="PANTHER" id="PTHR43124:SF3">
    <property type="entry name" value="CHLORAMPHENICOL EFFLUX PUMP RV0191"/>
    <property type="match status" value="1"/>
</dbReference>
<protein>
    <submittedName>
        <fullName evidence="7">MFS transporter</fullName>
    </submittedName>
</protein>
<dbReference type="GO" id="GO:0005886">
    <property type="term" value="C:plasma membrane"/>
    <property type="evidence" value="ECO:0007669"/>
    <property type="project" value="UniProtKB-SubCell"/>
</dbReference>
<dbReference type="CDD" id="cd06174">
    <property type="entry name" value="MFS"/>
    <property type="match status" value="1"/>
</dbReference>
<evidence type="ECO:0000256" key="1">
    <source>
        <dbReference type="ARBA" id="ARBA00004651"/>
    </source>
</evidence>
<dbReference type="AlphaFoldDB" id="A0A5C4VS04"/>
<dbReference type="Pfam" id="PF07690">
    <property type="entry name" value="MFS_1"/>
    <property type="match status" value="1"/>
</dbReference>
<organism evidence="7 8">
    <name type="scientific">Nonomuraea phyllanthi</name>
    <dbReference type="NCBI Taxonomy" id="2219224"/>
    <lineage>
        <taxon>Bacteria</taxon>
        <taxon>Bacillati</taxon>
        <taxon>Actinomycetota</taxon>
        <taxon>Actinomycetes</taxon>
        <taxon>Streptosporangiales</taxon>
        <taxon>Streptosporangiaceae</taxon>
        <taxon>Nonomuraea</taxon>
    </lineage>
</organism>
<reference evidence="7 8" key="1">
    <citation type="submission" date="2019-10" db="EMBL/GenBank/DDBJ databases">
        <title>Nonomuraea sp. nov., isolated from Phyllanthus amarus.</title>
        <authorList>
            <person name="Klykleung N."/>
            <person name="Tanasupawat S."/>
        </authorList>
    </citation>
    <scope>NUCLEOTIDE SEQUENCE [LARGE SCALE GENOMIC DNA]</scope>
    <source>
        <strain evidence="7 8">PA1-10</strain>
    </source>
</reference>
<dbReference type="EMBL" id="VDLX02000018">
    <property type="protein sequence ID" value="KAB8189755.1"/>
    <property type="molecule type" value="Genomic_DNA"/>
</dbReference>
<keyword evidence="4" id="KW-1133">Transmembrane helix</keyword>
<evidence type="ECO:0000256" key="4">
    <source>
        <dbReference type="ARBA" id="ARBA00022989"/>
    </source>
</evidence>
<dbReference type="OrthoDB" id="7841035at2"/>
<keyword evidence="3" id="KW-0812">Transmembrane</keyword>
<dbReference type="InterPro" id="IPR020846">
    <property type="entry name" value="MFS_dom"/>
</dbReference>
<dbReference type="InterPro" id="IPR050189">
    <property type="entry name" value="MFS_Efflux_Transporters"/>
</dbReference>
<sequence>MVAPKTEGTAAPSPTRPARTNWGVGLLLFAAGVAAALQIGKAVAGLPSIRADLGLSLVAGGWVLAAVNVAGGLSGLLLGALVDRFGHRRSMLAGLVLTAASSALGAAAQDGTLLLLTRFGEGLGFVLTVLAVPPLLVRVTARADHGVMFGVWSSFMPTGSALGVLAAPVLLAHGGWRALWLAGAVLTAAVALAVAGAGRTLRPPGDRARLRPSPAMRAVLTAPGPLLVAGAFAAYALQYLAVIGFLPTLLTTEYAVPAATAALLTAAATIANAPGNLLGGWLRGRGAPRSVLICAGSALMGLSAVGIFADGSPLGLRYACCLLLSFAGGVIPATLLGAMPALAPSPQAQSATVGLGMQGSTLGQVAGPPLVAAVATATGGWGATPAVLGLAALIAFALGLALHRFEDKATP</sequence>
<dbReference type="SUPFAM" id="SSF103473">
    <property type="entry name" value="MFS general substrate transporter"/>
    <property type="match status" value="1"/>
</dbReference>
<keyword evidence="2" id="KW-1003">Cell membrane</keyword>
<dbReference type="InterPro" id="IPR011701">
    <property type="entry name" value="MFS"/>
</dbReference>
<evidence type="ECO:0000259" key="6">
    <source>
        <dbReference type="PROSITE" id="PS50850"/>
    </source>
</evidence>
<proteinExistence type="predicted"/>
<keyword evidence="8" id="KW-1185">Reference proteome</keyword>
<dbReference type="PROSITE" id="PS50850">
    <property type="entry name" value="MFS"/>
    <property type="match status" value="1"/>
</dbReference>
<gene>
    <name evidence="7" type="ORF">FH608_037730</name>
</gene>